<dbReference type="PANTHER" id="PTHR10846:SF8">
    <property type="entry name" value="INNER MEMBRANE PROTEIN YRBG"/>
    <property type="match status" value="1"/>
</dbReference>
<dbReference type="GO" id="GO:0005262">
    <property type="term" value="F:calcium channel activity"/>
    <property type="evidence" value="ECO:0007669"/>
    <property type="project" value="TreeGrafter"/>
</dbReference>
<dbReference type="InterPro" id="IPR004481">
    <property type="entry name" value="K/Na/Ca-exchanger"/>
</dbReference>
<dbReference type="Proteomes" id="UP000230935">
    <property type="component" value="Unassembled WGS sequence"/>
</dbReference>
<keyword evidence="2 5" id="KW-0812">Transmembrane</keyword>
<feature type="transmembrane region" description="Helical" evidence="5">
    <location>
        <begin position="80"/>
        <end position="96"/>
    </location>
</feature>
<comment type="caution">
    <text evidence="7">The sequence shown here is derived from an EMBL/GenBank/DDBJ whole genome shotgun (WGS) entry which is preliminary data.</text>
</comment>
<feature type="transmembrane region" description="Helical" evidence="5">
    <location>
        <begin position="280"/>
        <end position="300"/>
    </location>
</feature>
<dbReference type="GO" id="GO:0008273">
    <property type="term" value="F:calcium, potassium:sodium antiporter activity"/>
    <property type="evidence" value="ECO:0007669"/>
    <property type="project" value="TreeGrafter"/>
</dbReference>
<feature type="domain" description="Sodium/calcium exchanger membrane region" evidence="6">
    <location>
        <begin position="184"/>
        <end position="324"/>
    </location>
</feature>
<evidence type="ECO:0000256" key="2">
    <source>
        <dbReference type="ARBA" id="ARBA00022692"/>
    </source>
</evidence>
<name>A0A2H0W4K3_9BACT</name>
<dbReference type="Gene3D" id="1.20.1420.30">
    <property type="entry name" value="NCX, central ion-binding region"/>
    <property type="match status" value="1"/>
</dbReference>
<reference evidence="8" key="1">
    <citation type="submission" date="2017-09" db="EMBL/GenBank/DDBJ databases">
        <title>Depth-based differentiation of microbial function through sediment-hosted aquifers and enrichment of novel symbionts in the deep terrestrial subsurface.</title>
        <authorList>
            <person name="Probst A.J."/>
            <person name="Ladd B."/>
            <person name="Jarett J.K."/>
            <person name="Geller-Mcgrath D.E."/>
            <person name="Sieber C.M.K."/>
            <person name="Emerson J.B."/>
            <person name="Anantharaman K."/>
            <person name="Thomas B.C."/>
            <person name="Malmstrom R."/>
            <person name="Stieglmeier M."/>
            <person name="Klingl A."/>
            <person name="Woyke T."/>
            <person name="Ryan C.M."/>
            <person name="Banfield J.F."/>
        </authorList>
    </citation>
    <scope>NUCLEOTIDE SEQUENCE [LARGE SCALE GENOMIC DNA]</scope>
</reference>
<dbReference type="InterPro" id="IPR044880">
    <property type="entry name" value="NCX_ion-bd_dom_sf"/>
</dbReference>
<gene>
    <name evidence="7" type="ORF">COT81_00190</name>
</gene>
<feature type="transmembrane region" description="Helical" evidence="5">
    <location>
        <begin position="105"/>
        <end position="124"/>
    </location>
</feature>
<evidence type="ECO:0000313" key="7">
    <source>
        <dbReference type="EMBL" id="PIS05570.1"/>
    </source>
</evidence>
<feature type="transmembrane region" description="Helical" evidence="5">
    <location>
        <begin position="29"/>
        <end position="47"/>
    </location>
</feature>
<dbReference type="PANTHER" id="PTHR10846">
    <property type="entry name" value="SODIUM/POTASSIUM/CALCIUM EXCHANGER"/>
    <property type="match status" value="1"/>
</dbReference>
<feature type="transmembrane region" description="Helical" evidence="5">
    <location>
        <begin position="307"/>
        <end position="325"/>
    </location>
</feature>
<dbReference type="NCBIfam" id="TIGR00367">
    <property type="entry name" value="calcium/sodium antiporter"/>
    <property type="match status" value="1"/>
</dbReference>
<evidence type="ECO:0000256" key="4">
    <source>
        <dbReference type="ARBA" id="ARBA00023136"/>
    </source>
</evidence>
<feature type="transmembrane region" description="Helical" evidence="5">
    <location>
        <begin position="130"/>
        <end position="152"/>
    </location>
</feature>
<protein>
    <submittedName>
        <fullName evidence="7">Sodium:proton exchanger</fullName>
    </submittedName>
</protein>
<dbReference type="GO" id="GO:0005886">
    <property type="term" value="C:plasma membrane"/>
    <property type="evidence" value="ECO:0007669"/>
    <property type="project" value="TreeGrafter"/>
</dbReference>
<dbReference type="EMBL" id="PEZZ01000002">
    <property type="protein sequence ID" value="PIS05570.1"/>
    <property type="molecule type" value="Genomic_DNA"/>
</dbReference>
<evidence type="ECO:0000313" key="8">
    <source>
        <dbReference type="Proteomes" id="UP000230935"/>
    </source>
</evidence>
<organism evidence="7 8">
    <name type="scientific">Candidatus Buchananbacteria bacterium CG10_big_fil_rev_8_21_14_0_10_42_9</name>
    <dbReference type="NCBI Taxonomy" id="1974526"/>
    <lineage>
        <taxon>Bacteria</taxon>
        <taxon>Candidatus Buchananiibacteriota</taxon>
    </lineage>
</organism>
<feature type="transmembrane region" description="Helical" evidence="5">
    <location>
        <begin position="249"/>
        <end position="274"/>
    </location>
</feature>
<accession>A0A2H0W4K3</accession>
<dbReference type="GO" id="GO:0006874">
    <property type="term" value="P:intracellular calcium ion homeostasis"/>
    <property type="evidence" value="ECO:0007669"/>
    <property type="project" value="TreeGrafter"/>
</dbReference>
<feature type="transmembrane region" description="Helical" evidence="5">
    <location>
        <begin position="184"/>
        <end position="203"/>
    </location>
</feature>
<evidence type="ECO:0000256" key="3">
    <source>
        <dbReference type="ARBA" id="ARBA00022989"/>
    </source>
</evidence>
<evidence type="ECO:0000256" key="5">
    <source>
        <dbReference type="SAM" id="Phobius"/>
    </source>
</evidence>
<comment type="subcellular location">
    <subcellularLocation>
        <location evidence="1">Membrane</location>
        <topology evidence="1">Multi-pass membrane protein</topology>
    </subcellularLocation>
</comment>
<feature type="transmembrane region" description="Helical" evidence="5">
    <location>
        <begin position="209"/>
        <end position="228"/>
    </location>
</feature>
<evidence type="ECO:0000256" key="1">
    <source>
        <dbReference type="ARBA" id="ARBA00004141"/>
    </source>
</evidence>
<keyword evidence="3 5" id="KW-1133">Transmembrane helix</keyword>
<keyword evidence="4 5" id="KW-0472">Membrane</keyword>
<dbReference type="InterPro" id="IPR004837">
    <property type="entry name" value="NaCa_Exmemb"/>
</dbReference>
<dbReference type="Pfam" id="PF01699">
    <property type="entry name" value="Na_Ca_ex"/>
    <property type="match status" value="2"/>
</dbReference>
<feature type="domain" description="Sodium/calcium exchanger membrane region" evidence="6">
    <location>
        <begin position="5"/>
        <end position="152"/>
    </location>
</feature>
<evidence type="ECO:0000259" key="6">
    <source>
        <dbReference type="Pfam" id="PF01699"/>
    </source>
</evidence>
<proteinExistence type="predicted"/>
<sequence>MLLNLSLLLGGFILLIKSADWLVSGSSSLAKTFGIPSIIIGLTIVAFGTSAPEWIVTVFSSFSGFGNAAIGNVIGSNISNVALILGVAAIILPLSVDSKVISREIPFLILASLVMFLMVTRGFFSGEALLTLFRSDGLILIAFFSIFLYYLINEALRSGESFIEERRLKGEYADIAKNRKPLRAIGAFLIGVIGLALAGQLVVHGGVNLAGLLGISDAVVGLFAFSLGTSLPELVTTIKAVREKEPNLAIGNVVGSNVFNTLFVLGSAASITPIVYSSKLLFDVGLMFALSGILMFFSFTDRKISRVEGISLLVLYFLYLTFLFVRN</sequence>
<dbReference type="AlphaFoldDB" id="A0A2H0W4K3"/>